<dbReference type="EMBL" id="CP053708">
    <property type="protein sequence ID" value="QKE89106.1"/>
    <property type="molecule type" value="Genomic_DNA"/>
</dbReference>
<dbReference type="Proteomes" id="UP000500767">
    <property type="component" value="Chromosome"/>
</dbReference>
<keyword evidence="1" id="KW-1133">Transmembrane helix</keyword>
<dbReference type="InterPro" id="IPR032809">
    <property type="entry name" value="Put_HupE_UreJ"/>
</dbReference>
<protein>
    <submittedName>
        <fullName evidence="3">HupE/UreJ family protein</fullName>
    </submittedName>
</protein>
<dbReference type="Pfam" id="PF13795">
    <property type="entry name" value="HupE_UreJ_2"/>
    <property type="match status" value="1"/>
</dbReference>
<keyword evidence="1" id="KW-0812">Transmembrane</keyword>
<organism evidence="3 4">
    <name type="scientific">Lichenicola cladoniae</name>
    <dbReference type="NCBI Taxonomy" id="1484109"/>
    <lineage>
        <taxon>Bacteria</taxon>
        <taxon>Pseudomonadati</taxon>
        <taxon>Pseudomonadota</taxon>
        <taxon>Alphaproteobacteria</taxon>
        <taxon>Acetobacterales</taxon>
        <taxon>Acetobacteraceae</taxon>
        <taxon>Lichenicola</taxon>
    </lineage>
</organism>
<dbReference type="InterPro" id="IPR018247">
    <property type="entry name" value="EF_Hand_1_Ca_BS"/>
</dbReference>
<keyword evidence="1" id="KW-0472">Membrane</keyword>
<evidence type="ECO:0000256" key="1">
    <source>
        <dbReference type="SAM" id="Phobius"/>
    </source>
</evidence>
<keyword evidence="4" id="KW-1185">Reference proteome</keyword>
<dbReference type="AlphaFoldDB" id="A0A6M8HL88"/>
<dbReference type="KEGG" id="lck:HN018_02710"/>
<feature type="transmembrane region" description="Helical" evidence="1">
    <location>
        <begin position="260"/>
        <end position="281"/>
    </location>
</feature>
<feature type="chain" id="PRO_5026867515" evidence="2">
    <location>
        <begin position="20"/>
        <end position="381"/>
    </location>
</feature>
<evidence type="ECO:0000313" key="4">
    <source>
        <dbReference type="Proteomes" id="UP000500767"/>
    </source>
</evidence>
<feature type="transmembrane region" description="Helical" evidence="1">
    <location>
        <begin position="234"/>
        <end position="254"/>
    </location>
</feature>
<keyword evidence="2" id="KW-0732">Signal</keyword>
<evidence type="ECO:0000256" key="2">
    <source>
        <dbReference type="SAM" id="SignalP"/>
    </source>
</evidence>
<feature type="transmembrane region" description="Helical" evidence="1">
    <location>
        <begin position="315"/>
        <end position="341"/>
    </location>
</feature>
<evidence type="ECO:0000313" key="3">
    <source>
        <dbReference type="EMBL" id="QKE89106.1"/>
    </source>
</evidence>
<feature type="transmembrane region" description="Helical" evidence="1">
    <location>
        <begin position="353"/>
        <end position="370"/>
    </location>
</feature>
<accession>A0A6M8HL88</accession>
<name>A0A6M8HL88_9PROT</name>
<feature type="transmembrane region" description="Helical" evidence="1">
    <location>
        <begin position="288"/>
        <end position="309"/>
    </location>
</feature>
<feature type="transmembrane region" description="Helical" evidence="1">
    <location>
        <begin position="178"/>
        <end position="201"/>
    </location>
</feature>
<feature type="signal peptide" evidence="2">
    <location>
        <begin position="1"/>
        <end position="19"/>
    </location>
</feature>
<dbReference type="PROSITE" id="PS00018">
    <property type="entry name" value="EF_HAND_1"/>
    <property type="match status" value="1"/>
</dbReference>
<proteinExistence type="predicted"/>
<dbReference type="RefSeq" id="WP_171836832.1">
    <property type="nucleotide sequence ID" value="NZ_CP053708.1"/>
</dbReference>
<sequence length="381" mass="41187">MMRRILLALVAIVGSIAQAGAHSASSSYLRINVHDQAMDVQWSIALRDLDYAIGLDANGNGAITWGELRQKRDAVIAYSMPRLTLTADRTTCTTGPITLLADQLGGGGYAVLRFVADCRHRPSSVEVRYGLMFDLDPMHRGLLNVVVSGIPHAAALSPDHPEARFDILPGYGQTVRTFFVMGIHHLLTGIDHMLFVTMLLVPAMFRRRENSHGIQASLLPVSSFRGMFLESVKVLSAFTLAHGTTLTLSVLHIVSVPERFSEAGIALTILITASDNIFHVIPGRRWPLAFLFGLVHGLGFATALGPLALPPVALGFALVSFNLGLEAAQVTIAAVVLPIGFALRNTMIYPRRIMPGLSGAVALVAMAWFTDRAFDLGLMPF</sequence>
<reference evidence="3 4" key="1">
    <citation type="journal article" date="2014" name="World J. Microbiol. Biotechnol.">
        <title>Biodiversity and physiological characteristics of Antarctic and Arctic lichens-associated bacteria.</title>
        <authorList>
            <person name="Lee Y.M."/>
            <person name="Kim E.H."/>
            <person name="Lee H.K."/>
            <person name="Hong S.G."/>
        </authorList>
    </citation>
    <scope>NUCLEOTIDE SEQUENCE [LARGE SCALE GENOMIC DNA]</scope>
    <source>
        <strain evidence="3 4">PAMC 26569</strain>
    </source>
</reference>
<gene>
    <name evidence="3" type="ORF">HN018_02710</name>
</gene>